<keyword evidence="2" id="KW-1185">Reference proteome</keyword>
<comment type="caution">
    <text evidence="1">The sequence shown here is derived from an EMBL/GenBank/DDBJ whole genome shotgun (WGS) entry which is preliminary data.</text>
</comment>
<proteinExistence type="predicted"/>
<sequence length="189" mass="20904">MYRSLRRRPGLAEQGSDFSCVSFPFLFKIFIRKRDCFFFFIFRFFFCGGVNEDSQNGKNKQALAGAVNHPPSASSPSSSSSLLLHNFSLPAAARPVTSHRKRMCGGGEKCIFSGGVKENNGKGGGGEGLRRECPSHSLLDYVSLGAQPLPSSYLSLHQQEVDFFKEDMRNGHVELEKYVITKSLTKPLA</sequence>
<dbReference type="EMBL" id="CAMAPF010000981">
    <property type="protein sequence ID" value="CAH9134375.1"/>
    <property type="molecule type" value="Genomic_DNA"/>
</dbReference>
<evidence type="ECO:0000313" key="2">
    <source>
        <dbReference type="Proteomes" id="UP001152523"/>
    </source>
</evidence>
<reference evidence="1" key="1">
    <citation type="submission" date="2022-07" db="EMBL/GenBank/DDBJ databases">
        <authorList>
            <person name="Macas J."/>
            <person name="Novak P."/>
            <person name="Neumann P."/>
        </authorList>
    </citation>
    <scope>NUCLEOTIDE SEQUENCE</scope>
</reference>
<gene>
    <name evidence="1" type="ORF">CEPIT_LOCUS33671</name>
</gene>
<dbReference type="Proteomes" id="UP001152523">
    <property type="component" value="Unassembled WGS sequence"/>
</dbReference>
<dbReference type="AlphaFoldDB" id="A0AAV0FFY1"/>
<protein>
    <submittedName>
        <fullName evidence="1">Uncharacterized protein</fullName>
    </submittedName>
</protein>
<evidence type="ECO:0000313" key="1">
    <source>
        <dbReference type="EMBL" id="CAH9134375.1"/>
    </source>
</evidence>
<name>A0AAV0FFY1_9ASTE</name>
<organism evidence="1 2">
    <name type="scientific">Cuscuta epithymum</name>
    <dbReference type="NCBI Taxonomy" id="186058"/>
    <lineage>
        <taxon>Eukaryota</taxon>
        <taxon>Viridiplantae</taxon>
        <taxon>Streptophyta</taxon>
        <taxon>Embryophyta</taxon>
        <taxon>Tracheophyta</taxon>
        <taxon>Spermatophyta</taxon>
        <taxon>Magnoliopsida</taxon>
        <taxon>eudicotyledons</taxon>
        <taxon>Gunneridae</taxon>
        <taxon>Pentapetalae</taxon>
        <taxon>asterids</taxon>
        <taxon>lamiids</taxon>
        <taxon>Solanales</taxon>
        <taxon>Convolvulaceae</taxon>
        <taxon>Cuscuteae</taxon>
        <taxon>Cuscuta</taxon>
        <taxon>Cuscuta subgen. Cuscuta</taxon>
    </lineage>
</organism>
<accession>A0AAV0FFY1</accession>